<proteinExistence type="predicted"/>
<evidence type="ECO:0000313" key="1">
    <source>
        <dbReference type="EMBL" id="CUV65339.1"/>
    </source>
</evidence>
<sequence length="470" mass="54616">MDFNKDLIESFCLEIISNTTQIRNDKNKLLVHKYATKASLILLESLCLAAEVCEESAKYLYKDINWSTDKIVANNFKILRQIKGFVEQLAFYLDYLEHSRVDNVPNGLATPFARIAKHIILDVEIILYQQWDYNYSIRITDIQHGLAKVIVEPFKTYVQESLYEKAIKNMSQPIYPVAFPYLEKNNIFQYSLLGHEIGHLYADRLLKDVDIHTSLNLLLKKHLNDEKIKDNIPEFIDYCAYIWKRLFEELMSDAVGTVLFGPAMVFSISEFALHYDLDLLPSRENNFYPPWRSRLRLSIEVLKRNISDLESMSNGSSLFGNAQIQDRIESIIDIIKKQSDLKAMKSDEILSALFKNVYDHVVSKQEEIYKHFSKNNFNKDDFFKKIELLSDRLTRGIPPNTTNDLDSTKNATLCEILNAAWKERISWESGIFDGDGSFKNESLKKRTKLNDLTNKAIEFSELQASYLEFK</sequence>
<name>A0A0S4XM07_9BACT</name>
<reference evidence="1" key="1">
    <citation type="submission" date="2015-11" db="EMBL/GenBank/DDBJ databases">
        <authorList>
            <person name="Zhang Y."/>
            <person name="Guo Z."/>
        </authorList>
    </citation>
    <scope>NUCLEOTIDE SEQUENCE</scope>
    <source>
        <strain evidence="1">BN30871</strain>
    </source>
</reference>
<protein>
    <submittedName>
        <fullName evidence="1">Uncharacterized protein</fullName>
    </submittedName>
</protein>
<dbReference type="AlphaFoldDB" id="A0A0S4XM07"/>
<dbReference type="EMBL" id="FAXN01000027">
    <property type="protein sequence ID" value="CUV65339.1"/>
    <property type="molecule type" value="Genomic_DNA"/>
</dbReference>
<gene>
    <name evidence="1" type="ORF">BN3087_280010</name>
</gene>
<accession>A0A0S4XM07</accession>
<organism evidence="1">
    <name type="scientific">Sulfurovum sp. enrichment culture clone C5</name>
    <dbReference type="NCBI Taxonomy" id="497650"/>
    <lineage>
        <taxon>Bacteria</taxon>
        <taxon>Pseudomonadati</taxon>
        <taxon>Campylobacterota</taxon>
        <taxon>Epsilonproteobacteria</taxon>
        <taxon>Campylobacterales</taxon>
        <taxon>Sulfurovaceae</taxon>
        <taxon>Sulfurovum</taxon>
        <taxon>environmental samples</taxon>
    </lineage>
</organism>